<gene>
    <name evidence="1" type="ORF">BIY37_08300</name>
</gene>
<dbReference type="EMBL" id="MJUW02000087">
    <property type="protein sequence ID" value="OQD45456.1"/>
    <property type="molecule type" value="Genomic_DNA"/>
</dbReference>
<keyword evidence="2" id="KW-1185">Reference proteome</keyword>
<dbReference type="Proteomes" id="UP000242219">
    <property type="component" value="Unassembled WGS sequence"/>
</dbReference>
<organism evidence="1 2">
    <name type="scientific">Candidatus Brocadia sapporoensis</name>
    <dbReference type="NCBI Taxonomy" id="392547"/>
    <lineage>
        <taxon>Bacteria</taxon>
        <taxon>Pseudomonadati</taxon>
        <taxon>Planctomycetota</taxon>
        <taxon>Candidatus Brocadiia</taxon>
        <taxon>Candidatus Brocadiales</taxon>
        <taxon>Candidatus Brocadiaceae</taxon>
        <taxon>Candidatus Brocadia</taxon>
    </lineage>
</organism>
<name>A0A1V6LZD8_9BACT</name>
<comment type="caution">
    <text evidence="1">The sequence shown here is derived from an EMBL/GenBank/DDBJ whole genome shotgun (WGS) entry which is preliminary data.</text>
</comment>
<dbReference type="RefSeq" id="WP_070067360.1">
    <property type="nucleotide sequence ID" value="NZ_MJUW02000087.1"/>
</dbReference>
<evidence type="ECO:0000313" key="1">
    <source>
        <dbReference type="EMBL" id="OQD45456.1"/>
    </source>
</evidence>
<evidence type="ECO:0000313" key="2">
    <source>
        <dbReference type="Proteomes" id="UP000242219"/>
    </source>
</evidence>
<dbReference type="AlphaFoldDB" id="A0A1V6LZD8"/>
<sequence length="237" mass="28479">MSENSNKITFGFKTKGTWTINDLTLLSTSIGNIYDLFLSKNIYKKAQDSYLESLDHWFHKYEKYMDHPIMYDYYKIWKETLRLWRKTKLFYPLPPFNLPDQAMLSLDKGIPDIEYILNNLDYYSNEHERLQVYRIRISSPGGFSFQGMGEILKEIREMVKDLWYRNKQEKAKGELEIIKRYLDICRENEEINVPLPKYLQKRNILIDETYKNIKQLKELESQNKLANVGENIDYIPE</sequence>
<proteinExistence type="predicted"/>
<protein>
    <submittedName>
        <fullName evidence="1">Uncharacterized protein</fullName>
    </submittedName>
</protein>
<reference evidence="1 2" key="1">
    <citation type="journal article" date="2016" name="Genome Announc.">
        <title>Draft Genome Sequence of the Anaerobic Ammonium-Oxidizing Bacterium 'Candidatus Brocadia sp. 40'.</title>
        <authorList>
            <person name="Ali M."/>
            <person name="Haroon M.F."/>
            <person name="Narita Y."/>
            <person name="Zhang L."/>
            <person name="Rangel Shaw D."/>
            <person name="Okabe S."/>
            <person name="Saikaly P.E."/>
        </authorList>
    </citation>
    <scope>NUCLEOTIDE SEQUENCE [LARGE SCALE GENOMIC DNA]</scope>
    <source>
        <strain evidence="1 2">40</strain>
    </source>
</reference>
<accession>A0A1V6LZD8</accession>